<reference evidence="2 3" key="2">
    <citation type="submission" date="2013-04" db="EMBL/GenBank/DDBJ databases">
        <title>The Genome Sequence of Bilophila wadsworthia 3_1_6.</title>
        <authorList>
            <consortium name="The Broad Institute Genomics Platform"/>
            <person name="Earl A."/>
            <person name="Ward D."/>
            <person name="Feldgarden M."/>
            <person name="Gevers D."/>
            <person name="Sibley C."/>
            <person name="Strauss J."/>
            <person name="Allen-Vercoe E."/>
            <person name="Walker B."/>
            <person name="Young S."/>
            <person name="Zeng Q."/>
            <person name="Gargeya S."/>
            <person name="Fitzgerald M."/>
            <person name="Haas B."/>
            <person name="Abouelleil A."/>
            <person name="Allen A.W."/>
            <person name="Alvarado L."/>
            <person name="Arachchi H.M."/>
            <person name="Berlin A.M."/>
            <person name="Chapman S.B."/>
            <person name="Gainer-Dewar J."/>
            <person name="Goldberg J."/>
            <person name="Griggs A."/>
            <person name="Gujja S."/>
            <person name="Hansen M."/>
            <person name="Howarth C."/>
            <person name="Imamovic A."/>
            <person name="Ireland A."/>
            <person name="Larimer J."/>
            <person name="McCowan C."/>
            <person name="Murphy C."/>
            <person name="Pearson M."/>
            <person name="Poon T.W."/>
            <person name="Priest M."/>
            <person name="Roberts A."/>
            <person name="Saif S."/>
            <person name="Shea T."/>
            <person name="Sisk P."/>
            <person name="Sykes S."/>
            <person name="Wortman J."/>
            <person name="Nusbaum C."/>
            <person name="Birren B."/>
        </authorList>
    </citation>
    <scope>NUCLEOTIDE SEQUENCE [LARGE SCALE GENOMIC DNA]</scope>
    <source>
        <strain evidence="2 3">3_1_6</strain>
    </source>
</reference>
<dbReference type="InterPro" id="IPR012902">
    <property type="entry name" value="N_methyl_site"/>
</dbReference>
<dbReference type="Gene3D" id="3.30.700.10">
    <property type="entry name" value="Glycoprotein, Type 4 Pilin"/>
    <property type="match status" value="1"/>
</dbReference>
<protein>
    <submittedName>
        <fullName evidence="2">Prepilin-type N-terminal cleavage/methylation domain-containing protein</fullName>
    </submittedName>
</protein>
<comment type="caution">
    <text evidence="2">The sequence shown here is derived from an EMBL/GenBank/DDBJ whole genome shotgun (WGS) entry which is preliminary data.</text>
</comment>
<dbReference type="HOGENOM" id="CLU_1674515_0_0_7"/>
<dbReference type="NCBIfam" id="TIGR02532">
    <property type="entry name" value="IV_pilin_GFxxxE"/>
    <property type="match status" value="1"/>
</dbReference>
<dbReference type="Proteomes" id="UP000006034">
    <property type="component" value="Unassembled WGS sequence"/>
</dbReference>
<name>E5YBH4_BILW3</name>
<dbReference type="AlphaFoldDB" id="E5YBH4"/>
<dbReference type="EMBL" id="ADCP02000001">
    <property type="protein sequence ID" value="EFV42626.1"/>
    <property type="molecule type" value="Genomic_DNA"/>
</dbReference>
<dbReference type="STRING" id="563192.HMPREF0179_03547"/>
<dbReference type="GeneID" id="78085081"/>
<gene>
    <name evidence="2" type="ORF">HMPREF0179_03547</name>
</gene>
<keyword evidence="1" id="KW-0472">Membrane</keyword>
<keyword evidence="1" id="KW-0812">Transmembrane</keyword>
<organism evidence="2 3">
    <name type="scientific">Bilophila wadsworthia (strain 3_1_6)</name>
    <dbReference type="NCBI Taxonomy" id="563192"/>
    <lineage>
        <taxon>Bacteria</taxon>
        <taxon>Pseudomonadati</taxon>
        <taxon>Thermodesulfobacteriota</taxon>
        <taxon>Desulfovibrionia</taxon>
        <taxon>Desulfovibrionales</taxon>
        <taxon>Desulfovibrionaceae</taxon>
        <taxon>Bilophila</taxon>
    </lineage>
</organism>
<proteinExistence type="predicted"/>
<dbReference type="SUPFAM" id="SSF54523">
    <property type="entry name" value="Pili subunits"/>
    <property type="match status" value="1"/>
</dbReference>
<sequence>MQPPFRNGFTLIEIVSVLVVLGVLAYLGISAFRGNDEITAYAERDRLLSQLVYARAQGMAMGGGQCVTIDTNKVSFFMKGKSALPTLLKDYTPSASIQSTPPATFCFDAAGSVCGEDSLGNPNDTGILYCTASASDQTFSFGGGITLTLFAETGFVQ</sequence>
<feature type="transmembrane region" description="Helical" evidence="1">
    <location>
        <begin position="9"/>
        <end position="29"/>
    </location>
</feature>
<dbReference type="RefSeq" id="WP_005030516.1">
    <property type="nucleotide sequence ID" value="NZ_KE150238.1"/>
</dbReference>
<keyword evidence="3" id="KW-1185">Reference proteome</keyword>
<evidence type="ECO:0000256" key="1">
    <source>
        <dbReference type="SAM" id="Phobius"/>
    </source>
</evidence>
<dbReference type="InterPro" id="IPR045584">
    <property type="entry name" value="Pilin-like"/>
</dbReference>
<evidence type="ECO:0000313" key="2">
    <source>
        <dbReference type="EMBL" id="EFV42626.1"/>
    </source>
</evidence>
<accession>E5YBH4</accession>
<reference evidence="2 3" key="1">
    <citation type="submission" date="2010-10" db="EMBL/GenBank/DDBJ databases">
        <authorList>
            <consortium name="The Broad Institute Genome Sequencing Platform"/>
            <person name="Ward D."/>
            <person name="Earl A."/>
            <person name="Feldgarden M."/>
            <person name="Young S.K."/>
            <person name="Gargeya S."/>
            <person name="Zeng Q."/>
            <person name="Alvarado L."/>
            <person name="Berlin A."/>
            <person name="Bochicchio J."/>
            <person name="Chapman S.B."/>
            <person name="Chen Z."/>
            <person name="Freedman E."/>
            <person name="Gellesch M."/>
            <person name="Goldberg J."/>
            <person name="Griggs A."/>
            <person name="Gujja S."/>
            <person name="Heilman E."/>
            <person name="Heiman D."/>
            <person name="Howarth C."/>
            <person name="Mehta T."/>
            <person name="Neiman D."/>
            <person name="Pearson M."/>
            <person name="Roberts A."/>
            <person name="Saif S."/>
            <person name="Shea T."/>
            <person name="Shenoy N."/>
            <person name="Sisk P."/>
            <person name="Stolte C."/>
            <person name="Sykes S."/>
            <person name="White J."/>
            <person name="Yandava C."/>
            <person name="Allen-Vercoe E."/>
            <person name="Sibley C."/>
            <person name="Ambrose C.E."/>
            <person name="Strauss J."/>
            <person name="Daigneault M."/>
            <person name="Haas B."/>
            <person name="Nusbaum C."/>
            <person name="Birren B."/>
        </authorList>
    </citation>
    <scope>NUCLEOTIDE SEQUENCE [LARGE SCALE GENOMIC DNA]</scope>
    <source>
        <strain evidence="2 3">3_1_6</strain>
    </source>
</reference>
<keyword evidence="1" id="KW-1133">Transmembrane helix</keyword>
<evidence type="ECO:0000313" key="3">
    <source>
        <dbReference type="Proteomes" id="UP000006034"/>
    </source>
</evidence>